<dbReference type="Pfam" id="PF18929">
    <property type="entry name" value="DUF5678"/>
    <property type="match status" value="1"/>
</dbReference>
<dbReference type="EMBL" id="PFWL01000102">
    <property type="protein sequence ID" value="PJA55672.1"/>
    <property type="molecule type" value="Genomic_DNA"/>
</dbReference>
<comment type="caution">
    <text evidence="2">The sequence shown here is derived from an EMBL/GenBank/DDBJ whole genome shotgun (WGS) entry which is preliminary data.</text>
</comment>
<organism evidence="2 3">
    <name type="scientific">Candidatus Roizmanbacteria bacterium CG_4_9_14_3_um_filter_33_18</name>
    <dbReference type="NCBI Taxonomy" id="1974841"/>
    <lineage>
        <taxon>Bacteria</taxon>
        <taxon>Candidatus Roizmaniibacteriota</taxon>
    </lineage>
</organism>
<protein>
    <recommendedName>
        <fullName evidence="1">DUF5678 domain-containing protein</fullName>
    </recommendedName>
</protein>
<evidence type="ECO:0000313" key="3">
    <source>
        <dbReference type="Proteomes" id="UP000229647"/>
    </source>
</evidence>
<sequence length="73" mass="8193">MKTSIYLKLQKKFGGQWVASSQDGKIIYASSKEVDNIFKSLKEKKISPQKTVIGFIDKYGQVSAYVSLSIQTD</sequence>
<name>A0A2M7XY69_9BACT</name>
<reference evidence="3" key="1">
    <citation type="submission" date="2017-09" db="EMBL/GenBank/DDBJ databases">
        <title>Depth-based differentiation of microbial function through sediment-hosted aquifers and enrichment of novel symbionts in the deep terrestrial subsurface.</title>
        <authorList>
            <person name="Probst A.J."/>
            <person name="Ladd B."/>
            <person name="Jarett J.K."/>
            <person name="Geller-Mcgrath D.E."/>
            <person name="Sieber C.M.K."/>
            <person name="Emerson J.B."/>
            <person name="Anantharaman K."/>
            <person name="Thomas B.C."/>
            <person name="Malmstrom R."/>
            <person name="Stieglmeier M."/>
            <person name="Klingl A."/>
            <person name="Woyke T."/>
            <person name="Ryan C.M."/>
            <person name="Banfield J.F."/>
        </authorList>
    </citation>
    <scope>NUCLEOTIDE SEQUENCE [LARGE SCALE GENOMIC DNA]</scope>
</reference>
<evidence type="ECO:0000313" key="2">
    <source>
        <dbReference type="EMBL" id="PJA55672.1"/>
    </source>
</evidence>
<accession>A0A2M7XY69</accession>
<feature type="domain" description="DUF5678" evidence="1">
    <location>
        <begin position="8"/>
        <end position="56"/>
    </location>
</feature>
<gene>
    <name evidence="2" type="ORF">CO165_02330</name>
</gene>
<proteinExistence type="predicted"/>
<dbReference type="InterPro" id="IPR043734">
    <property type="entry name" value="DUF5678"/>
</dbReference>
<dbReference type="Proteomes" id="UP000229647">
    <property type="component" value="Unassembled WGS sequence"/>
</dbReference>
<evidence type="ECO:0000259" key="1">
    <source>
        <dbReference type="Pfam" id="PF18929"/>
    </source>
</evidence>
<dbReference type="AlphaFoldDB" id="A0A2M7XY69"/>